<comment type="caution">
    <text evidence="4">The sequence shown here is derived from an EMBL/GenBank/DDBJ whole genome shotgun (WGS) entry which is preliminary data.</text>
</comment>
<dbReference type="GeneID" id="81352702"/>
<evidence type="ECO:0000256" key="3">
    <source>
        <dbReference type="SAM" id="SignalP"/>
    </source>
</evidence>
<sequence>MSPTRSFSSLVIAGLFCSSAFAAPWIITEYNQGVPATYYHVGDDLHDTAHVSTRIEAITPTVTSLPEALSTVTQYNSYLYQTEPYETVVQVLYPSGVGEPADYNYQEDYYHSTIFVVDLTYTAPTGCASDWTTTTSTTVTVPDATIEALLPRTKTSASISINTDSAFRPTTYTYDYVWVNPTQLPSSSLASLRDTNFPTALYTADSCAYTANSGVTYSTNSGYYGGYYGDYYYDYYGISPLAILLISVLGWIVLWFLLGIIESWVRFRRLMLGWQTRRGLPVCWCMTLLPISLCCLFGFRKGFRARNAADAAILKQRWDKMSAWRKFSLFWIWGFRYKYPTVLGPAPLRVKASKRPGKEVAPPLLQGSPPQTAEGERGASVSAGDPEMGLANPQPVPLQPIPRAFVPRATGALRTEEIGRAHSC</sequence>
<feature type="chain" id="PRO_5040995337" evidence="3">
    <location>
        <begin position="23"/>
        <end position="424"/>
    </location>
</feature>
<dbReference type="RefSeq" id="XP_056478764.1">
    <property type="nucleotide sequence ID" value="XM_056613723.1"/>
</dbReference>
<dbReference type="AlphaFoldDB" id="A0A9W9G233"/>
<keyword evidence="5" id="KW-1185">Reference proteome</keyword>
<protein>
    <submittedName>
        <fullName evidence="4">Uncharacterized protein</fullName>
    </submittedName>
</protein>
<reference evidence="4" key="1">
    <citation type="submission" date="2022-11" db="EMBL/GenBank/DDBJ databases">
        <authorList>
            <person name="Petersen C."/>
        </authorList>
    </citation>
    <scope>NUCLEOTIDE SEQUENCE</scope>
    <source>
        <strain evidence="4">IBT 30761</strain>
    </source>
</reference>
<dbReference type="Proteomes" id="UP001149074">
    <property type="component" value="Unassembled WGS sequence"/>
</dbReference>
<evidence type="ECO:0000313" key="5">
    <source>
        <dbReference type="Proteomes" id="UP001149074"/>
    </source>
</evidence>
<keyword evidence="2" id="KW-0472">Membrane</keyword>
<feature type="region of interest" description="Disordered" evidence="1">
    <location>
        <begin position="357"/>
        <end position="401"/>
    </location>
</feature>
<name>A0A9W9G233_9EURO</name>
<dbReference type="OrthoDB" id="3795566at2759"/>
<feature type="transmembrane region" description="Helical" evidence="2">
    <location>
        <begin position="235"/>
        <end position="258"/>
    </location>
</feature>
<evidence type="ECO:0000256" key="1">
    <source>
        <dbReference type="SAM" id="MobiDB-lite"/>
    </source>
</evidence>
<organism evidence="4 5">
    <name type="scientific">Penicillium argentinense</name>
    <dbReference type="NCBI Taxonomy" id="1131581"/>
    <lineage>
        <taxon>Eukaryota</taxon>
        <taxon>Fungi</taxon>
        <taxon>Dikarya</taxon>
        <taxon>Ascomycota</taxon>
        <taxon>Pezizomycotina</taxon>
        <taxon>Eurotiomycetes</taxon>
        <taxon>Eurotiomycetidae</taxon>
        <taxon>Eurotiales</taxon>
        <taxon>Aspergillaceae</taxon>
        <taxon>Penicillium</taxon>
    </lineage>
</organism>
<feature type="transmembrane region" description="Helical" evidence="2">
    <location>
        <begin position="279"/>
        <end position="299"/>
    </location>
</feature>
<feature type="signal peptide" evidence="3">
    <location>
        <begin position="1"/>
        <end position="22"/>
    </location>
</feature>
<reference evidence="4" key="2">
    <citation type="journal article" date="2023" name="IMA Fungus">
        <title>Comparative genomic study of the Penicillium genus elucidates a diverse pangenome and 15 lateral gene transfer events.</title>
        <authorList>
            <person name="Petersen C."/>
            <person name="Sorensen T."/>
            <person name="Nielsen M.R."/>
            <person name="Sondergaard T.E."/>
            <person name="Sorensen J.L."/>
            <person name="Fitzpatrick D.A."/>
            <person name="Frisvad J.C."/>
            <person name="Nielsen K.L."/>
        </authorList>
    </citation>
    <scope>NUCLEOTIDE SEQUENCE</scope>
    <source>
        <strain evidence="4">IBT 30761</strain>
    </source>
</reference>
<keyword evidence="2" id="KW-1133">Transmembrane helix</keyword>
<accession>A0A9W9G233</accession>
<proteinExistence type="predicted"/>
<evidence type="ECO:0000256" key="2">
    <source>
        <dbReference type="SAM" id="Phobius"/>
    </source>
</evidence>
<keyword evidence="3" id="KW-0732">Signal</keyword>
<evidence type="ECO:0000313" key="4">
    <source>
        <dbReference type="EMBL" id="KAJ5110694.1"/>
    </source>
</evidence>
<dbReference type="EMBL" id="JAPQKI010000002">
    <property type="protein sequence ID" value="KAJ5110694.1"/>
    <property type="molecule type" value="Genomic_DNA"/>
</dbReference>
<gene>
    <name evidence="4" type="ORF">N7532_001229</name>
</gene>
<keyword evidence="2" id="KW-0812">Transmembrane</keyword>